<proteinExistence type="predicted"/>
<dbReference type="Proteomes" id="UP000799778">
    <property type="component" value="Unassembled WGS sequence"/>
</dbReference>
<organism evidence="2 3">
    <name type="scientific">Aaosphaeria arxii CBS 175.79</name>
    <dbReference type="NCBI Taxonomy" id="1450172"/>
    <lineage>
        <taxon>Eukaryota</taxon>
        <taxon>Fungi</taxon>
        <taxon>Dikarya</taxon>
        <taxon>Ascomycota</taxon>
        <taxon>Pezizomycotina</taxon>
        <taxon>Dothideomycetes</taxon>
        <taxon>Pleosporomycetidae</taxon>
        <taxon>Pleosporales</taxon>
        <taxon>Pleosporales incertae sedis</taxon>
        <taxon>Aaosphaeria</taxon>
    </lineage>
</organism>
<feature type="chain" id="PRO_5025667480" description="Cell wall protein PhiA" evidence="1">
    <location>
        <begin position="19"/>
        <end position="190"/>
    </location>
</feature>
<dbReference type="RefSeq" id="XP_033379956.1">
    <property type="nucleotide sequence ID" value="XM_033529028.1"/>
</dbReference>
<dbReference type="GeneID" id="54286425"/>
<evidence type="ECO:0000313" key="2">
    <source>
        <dbReference type="EMBL" id="KAF2011617.1"/>
    </source>
</evidence>
<reference evidence="2" key="1">
    <citation type="journal article" date="2020" name="Stud. Mycol.">
        <title>101 Dothideomycetes genomes: a test case for predicting lifestyles and emergence of pathogens.</title>
        <authorList>
            <person name="Haridas S."/>
            <person name="Albert R."/>
            <person name="Binder M."/>
            <person name="Bloem J."/>
            <person name="Labutti K."/>
            <person name="Salamov A."/>
            <person name="Andreopoulos B."/>
            <person name="Baker S."/>
            <person name="Barry K."/>
            <person name="Bills G."/>
            <person name="Bluhm B."/>
            <person name="Cannon C."/>
            <person name="Castanera R."/>
            <person name="Culley D."/>
            <person name="Daum C."/>
            <person name="Ezra D."/>
            <person name="Gonzalez J."/>
            <person name="Henrissat B."/>
            <person name="Kuo A."/>
            <person name="Liang C."/>
            <person name="Lipzen A."/>
            <person name="Lutzoni F."/>
            <person name="Magnuson J."/>
            <person name="Mondo S."/>
            <person name="Nolan M."/>
            <person name="Ohm R."/>
            <person name="Pangilinan J."/>
            <person name="Park H.-J."/>
            <person name="Ramirez L."/>
            <person name="Alfaro M."/>
            <person name="Sun H."/>
            <person name="Tritt A."/>
            <person name="Yoshinaga Y."/>
            <person name="Zwiers L.-H."/>
            <person name="Turgeon B."/>
            <person name="Goodwin S."/>
            <person name="Spatafora J."/>
            <person name="Crous P."/>
            <person name="Grigoriev I."/>
        </authorList>
    </citation>
    <scope>NUCLEOTIDE SEQUENCE</scope>
    <source>
        <strain evidence="2">CBS 175.79</strain>
    </source>
</reference>
<evidence type="ECO:0008006" key="4">
    <source>
        <dbReference type="Google" id="ProtNLM"/>
    </source>
</evidence>
<sequence>MLFTTAVLTSFVAATAFAHPSPEYKTTKAEAPKTFGLITIRSGSGVQNSGVQASRGSLLVNLQSQNATCEKESNFATFFIENEELKLYAAWAKPQTVYVDRSGMGQGKIGYSSCAEVSLPRNAETKGWKITDGGLTFGDNGVQACPGALDGGWSLWLTGVAKPGGLENCVGVNAKVIDTTTPVGCRYTES</sequence>
<evidence type="ECO:0000313" key="3">
    <source>
        <dbReference type="Proteomes" id="UP000799778"/>
    </source>
</evidence>
<dbReference type="AlphaFoldDB" id="A0A6A5XFL6"/>
<keyword evidence="1" id="KW-0732">Signal</keyword>
<feature type="signal peptide" evidence="1">
    <location>
        <begin position="1"/>
        <end position="18"/>
    </location>
</feature>
<gene>
    <name evidence="2" type="ORF">BU24DRAFT_426690</name>
</gene>
<name>A0A6A5XFL6_9PLEO</name>
<accession>A0A6A5XFL6</accession>
<dbReference type="OrthoDB" id="4093325at2759"/>
<keyword evidence="3" id="KW-1185">Reference proteome</keyword>
<dbReference type="EMBL" id="ML978074">
    <property type="protein sequence ID" value="KAF2011617.1"/>
    <property type="molecule type" value="Genomic_DNA"/>
</dbReference>
<protein>
    <recommendedName>
        <fullName evidence="4">Cell wall protein PhiA</fullName>
    </recommendedName>
</protein>
<evidence type="ECO:0000256" key="1">
    <source>
        <dbReference type="SAM" id="SignalP"/>
    </source>
</evidence>